<keyword evidence="1" id="KW-0812">Transmembrane</keyword>
<dbReference type="RefSeq" id="WP_074790214.1">
    <property type="nucleotide sequence ID" value="NZ_FNZX01000006.1"/>
</dbReference>
<dbReference type="EMBL" id="FNZX01000006">
    <property type="protein sequence ID" value="SEK55001.1"/>
    <property type="molecule type" value="Genomic_DNA"/>
</dbReference>
<dbReference type="Proteomes" id="UP000182321">
    <property type="component" value="Unassembled WGS sequence"/>
</dbReference>
<organism evidence="2 3">
    <name type="scientific">Pseudobutyrivibrio ruminis</name>
    <dbReference type="NCBI Taxonomy" id="46206"/>
    <lineage>
        <taxon>Bacteria</taxon>
        <taxon>Bacillati</taxon>
        <taxon>Bacillota</taxon>
        <taxon>Clostridia</taxon>
        <taxon>Lachnospirales</taxon>
        <taxon>Lachnospiraceae</taxon>
        <taxon>Pseudobutyrivibrio</taxon>
    </lineage>
</organism>
<reference evidence="3" key="1">
    <citation type="submission" date="2016-10" db="EMBL/GenBank/DDBJ databases">
        <authorList>
            <person name="Varghese N."/>
        </authorList>
    </citation>
    <scope>NUCLEOTIDE SEQUENCE [LARGE SCALE GENOMIC DNA]</scope>
    <source>
        <strain evidence="3">ACV-9</strain>
    </source>
</reference>
<proteinExistence type="predicted"/>
<evidence type="ECO:0000256" key="1">
    <source>
        <dbReference type="SAM" id="Phobius"/>
    </source>
</evidence>
<feature type="transmembrane region" description="Helical" evidence="1">
    <location>
        <begin position="74"/>
        <end position="93"/>
    </location>
</feature>
<protein>
    <submittedName>
        <fullName evidence="2">Uncharacterized membrane protein YesL</fullName>
    </submittedName>
</protein>
<dbReference type="InterPro" id="IPR006938">
    <property type="entry name" value="DUF624"/>
</dbReference>
<feature type="transmembrane region" description="Helical" evidence="1">
    <location>
        <begin position="142"/>
        <end position="165"/>
    </location>
</feature>
<feature type="transmembrane region" description="Helical" evidence="1">
    <location>
        <begin position="20"/>
        <end position="43"/>
    </location>
</feature>
<accession>A0A1H7HXJ0</accession>
<keyword evidence="1" id="KW-1133">Transmembrane helix</keyword>
<keyword evidence="3" id="KW-1185">Reference proteome</keyword>
<dbReference type="Pfam" id="PF04854">
    <property type="entry name" value="DUF624"/>
    <property type="match status" value="1"/>
</dbReference>
<keyword evidence="1" id="KW-0472">Membrane</keyword>
<sequence>MNILRPDSEVMEFLGKATDLIILNLLCVLCSIPIITIGASFTAKYYVSMKIAKGEEPSAVKSFFKSFCLNFKQITPVWMVELLVLLVLAFDWYNLFFGMARSMPIPMRVVLAVITFLVWSIIYCMFPFMARFQTTTKDLVKASIVMAILNIPRMVLIFIVTFLPYIICAWYIQWGLGIWILVTTVSLYYISKEFDTQLEMITKGEDENESRNNEAC</sequence>
<feature type="transmembrane region" description="Helical" evidence="1">
    <location>
        <begin position="171"/>
        <end position="190"/>
    </location>
</feature>
<evidence type="ECO:0000313" key="2">
    <source>
        <dbReference type="EMBL" id="SEK55001.1"/>
    </source>
</evidence>
<evidence type="ECO:0000313" key="3">
    <source>
        <dbReference type="Proteomes" id="UP000182321"/>
    </source>
</evidence>
<gene>
    <name evidence="2" type="ORF">SAMN02910377_01184</name>
</gene>
<dbReference type="AlphaFoldDB" id="A0A1H7HXJ0"/>
<name>A0A1H7HXJ0_9FIRM</name>
<feature type="transmembrane region" description="Helical" evidence="1">
    <location>
        <begin position="105"/>
        <end position="130"/>
    </location>
</feature>